<keyword evidence="2" id="KW-1185">Reference proteome</keyword>
<evidence type="ECO:0000313" key="2">
    <source>
        <dbReference type="Proteomes" id="UP000828390"/>
    </source>
</evidence>
<accession>A0A9D4NHI9</accession>
<gene>
    <name evidence="1" type="ORF">DPMN_018573</name>
</gene>
<evidence type="ECO:0000313" key="1">
    <source>
        <dbReference type="EMBL" id="KAH3894416.1"/>
    </source>
</evidence>
<name>A0A9D4NHI9_DREPO</name>
<organism evidence="1 2">
    <name type="scientific">Dreissena polymorpha</name>
    <name type="common">Zebra mussel</name>
    <name type="synonym">Mytilus polymorpha</name>
    <dbReference type="NCBI Taxonomy" id="45954"/>
    <lineage>
        <taxon>Eukaryota</taxon>
        <taxon>Metazoa</taxon>
        <taxon>Spiralia</taxon>
        <taxon>Lophotrochozoa</taxon>
        <taxon>Mollusca</taxon>
        <taxon>Bivalvia</taxon>
        <taxon>Autobranchia</taxon>
        <taxon>Heteroconchia</taxon>
        <taxon>Euheterodonta</taxon>
        <taxon>Imparidentia</taxon>
        <taxon>Neoheterodontei</taxon>
        <taxon>Myida</taxon>
        <taxon>Dreissenoidea</taxon>
        <taxon>Dreissenidae</taxon>
        <taxon>Dreissena</taxon>
    </lineage>
</organism>
<sequence>MEQVLTLKSPPKPENCRQQLLLKGFNRILLSRSKVPFIREQHIQVSHINGRITQRLLYLLDTIVSVRATCPA</sequence>
<protein>
    <submittedName>
        <fullName evidence="1">Uncharacterized protein</fullName>
    </submittedName>
</protein>
<reference evidence="1" key="1">
    <citation type="journal article" date="2019" name="bioRxiv">
        <title>The Genome of the Zebra Mussel, Dreissena polymorpha: A Resource for Invasive Species Research.</title>
        <authorList>
            <person name="McCartney M.A."/>
            <person name="Auch B."/>
            <person name="Kono T."/>
            <person name="Mallez S."/>
            <person name="Zhang Y."/>
            <person name="Obille A."/>
            <person name="Becker A."/>
            <person name="Abrahante J.E."/>
            <person name="Garbe J."/>
            <person name="Badalamenti J.P."/>
            <person name="Herman A."/>
            <person name="Mangelson H."/>
            <person name="Liachko I."/>
            <person name="Sullivan S."/>
            <person name="Sone E.D."/>
            <person name="Koren S."/>
            <person name="Silverstein K.A.T."/>
            <person name="Beckman K.B."/>
            <person name="Gohl D.M."/>
        </authorList>
    </citation>
    <scope>NUCLEOTIDE SEQUENCE</scope>
    <source>
        <strain evidence="1">Duluth1</strain>
        <tissue evidence="1">Whole animal</tissue>
    </source>
</reference>
<proteinExistence type="predicted"/>
<dbReference type="Proteomes" id="UP000828390">
    <property type="component" value="Unassembled WGS sequence"/>
</dbReference>
<dbReference type="AlphaFoldDB" id="A0A9D4NHI9"/>
<reference evidence="1" key="2">
    <citation type="submission" date="2020-11" db="EMBL/GenBank/DDBJ databases">
        <authorList>
            <person name="McCartney M.A."/>
            <person name="Auch B."/>
            <person name="Kono T."/>
            <person name="Mallez S."/>
            <person name="Becker A."/>
            <person name="Gohl D.M."/>
            <person name="Silverstein K.A.T."/>
            <person name="Koren S."/>
            <person name="Bechman K.B."/>
            <person name="Herman A."/>
            <person name="Abrahante J.E."/>
            <person name="Garbe J."/>
        </authorList>
    </citation>
    <scope>NUCLEOTIDE SEQUENCE</scope>
    <source>
        <strain evidence="1">Duluth1</strain>
        <tissue evidence="1">Whole animal</tissue>
    </source>
</reference>
<dbReference type="EMBL" id="JAIWYP010000001">
    <property type="protein sequence ID" value="KAH3894416.1"/>
    <property type="molecule type" value="Genomic_DNA"/>
</dbReference>
<comment type="caution">
    <text evidence="1">The sequence shown here is derived from an EMBL/GenBank/DDBJ whole genome shotgun (WGS) entry which is preliminary data.</text>
</comment>